<dbReference type="EMBL" id="CYPR01000121">
    <property type="protein sequence ID" value="CUH39250.1"/>
    <property type="molecule type" value="Genomic_DNA"/>
</dbReference>
<sequence>MRSNATKGKPNGFGTPLQADQILVLQFDGAGTLTEFSLSAASPSRALVAFVLK</sequence>
<dbReference type="STRING" id="313367.JSE7799_01974"/>
<name>A0A0M7B945_9RHOB</name>
<reference evidence="1 2" key="1">
    <citation type="submission" date="2015-09" db="EMBL/GenBank/DDBJ databases">
        <authorList>
            <person name="Jackson K.R."/>
            <person name="Lunt B.L."/>
            <person name="Fisher J.N.B."/>
            <person name="Gardner A.V."/>
            <person name="Bailey M.E."/>
            <person name="Deus L.M."/>
            <person name="Earl A.S."/>
            <person name="Gibby P.D."/>
            <person name="Hartmann K.A."/>
            <person name="Liu J.E."/>
            <person name="Manci A.M."/>
            <person name="Nielsen D.A."/>
            <person name="Solomon M.B."/>
            <person name="Breakwell D.P."/>
            <person name="Burnett S.H."/>
            <person name="Grose J.H."/>
        </authorList>
    </citation>
    <scope>NUCLEOTIDE SEQUENCE [LARGE SCALE GENOMIC DNA]</scope>
    <source>
        <strain evidence="1 2">CECT 7799</strain>
    </source>
</reference>
<dbReference type="AlphaFoldDB" id="A0A0M7B945"/>
<dbReference type="Proteomes" id="UP000049455">
    <property type="component" value="Unassembled WGS sequence"/>
</dbReference>
<gene>
    <name evidence="1" type="ORF">JSE7799_01974</name>
</gene>
<evidence type="ECO:0000313" key="1">
    <source>
        <dbReference type="EMBL" id="CUH39250.1"/>
    </source>
</evidence>
<evidence type="ECO:0000313" key="2">
    <source>
        <dbReference type="Proteomes" id="UP000049455"/>
    </source>
</evidence>
<proteinExistence type="predicted"/>
<organism evidence="1 2">
    <name type="scientific">Jannaschia seosinensis</name>
    <dbReference type="NCBI Taxonomy" id="313367"/>
    <lineage>
        <taxon>Bacteria</taxon>
        <taxon>Pseudomonadati</taxon>
        <taxon>Pseudomonadota</taxon>
        <taxon>Alphaproteobacteria</taxon>
        <taxon>Rhodobacterales</taxon>
        <taxon>Roseobacteraceae</taxon>
        <taxon>Jannaschia</taxon>
    </lineage>
</organism>
<protein>
    <submittedName>
        <fullName evidence="1">Uncharacterized protein</fullName>
    </submittedName>
</protein>
<accession>A0A0M7B945</accession>
<keyword evidence="2" id="KW-1185">Reference proteome</keyword>